<keyword evidence="2" id="KW-1185">Reference proteome</keyword>
<protein>
    <submittedName>
        <fullName evidence="1">Uu.00g104720.m01.CDS01</fullName>
    </submittedName>
</protein>
<dbReference type="PANTHER" id="PTHR24148">
    <property type="entry name" value="ANKYRIN REPEAT DOMAIN-CONTAINING PROTEIN 39 HOMOLOG-RELATED"/>
    <property type="match status" value="1"/>
</dbReference>
<proteinExistence type="predicted"/>
<organism evidence="1 2">
    <name type="scientific">Anthostomella pinea</name>
    <dbReference type="NCBI Taxonomy" id="933095"/>
    <lineage>
        <taxon>Eukaryota</taxon>
        <taxon>Fungi</taxon>
        <taxon>Dikarya</taxon>
        <taxon>Ascomycota</taxon>
        <taxon>Pezizomycotina</taxon>
        <taxon>Sordariomycetes</taxon>
        <taxon>Xylariomycetidae</taxon>
        <taxon>Xylariales</taxon>
        <taxon>Xylariaceae</taxon>
        <taxon>Anthostomella</taxon>
    </lineage>
</organism>
<dbReference type="AlphaFoldDB" id="A0AAI8VDV4"/>
<accession>A0AAI8VDV4</accession>
<gene>
    <name evidence="1" type="ORF">KHLLAP_LOCUS3546</name>
</gene>
<dbReference type="EMBL" id="CAUWAG010000004">
    <property type="protein sequence ID" value="CAJ2503078.1"/>
    <property type="molecule type" value="Genomic_DNA"/>
</dbReference>
<dbReference type="Proteomes" id="UP001295740">
    <property type="component" value="Unassembled WGS sequence"/>
</dbReference>
<dbReference type="Pfam" id="PF26639">
    <property type="entry name" value="Het-6_barrel"/>
    <property type="match status" value="1"/>
</dbReference>
<sequence>MVNSVRARLASLADLLSVGHGFAATDPRDHLFAVLGMVQDTELSDDIKVLIKPDYAKTIADVLRDAVRYAIVETPQALERILGGVSHRFDADLGNEFCSWAPRFDRPFDCELDPPPLTFLRHFSASDGAKLDVSSLAVYSSIQPNVLSLFGLVVDIVIKVGDVFDARRWSIDSAQDGSLERTIRAAKSILCSVKGLADSDTLIRTLLRNYGTSGQTSKDGESTDDFQDAVNGLELSGTLNKTQIDLLWNNCRNLCFFTTASGLCGLAPRLTQEGDIVVVLFGTDVPFSLRPIKADYRLIGATYVHGIINGEAVREHRELGKPDRLFHIR</sequence>
<comment type="caution">
    <text evidence="1">The sequence shown here is derived from an EMBL/GenBank/DDBJ whole genome shotgun (WGS) entry which is preliminary data.</text>
</comment>
<evidence type="ECO:0000313" key="2">
    <source>
        <dbReference type="Proteomes" id="UP001295740"/>
    </source>
</evidence>
<evidence type="ECO:0000313" key="1">
    <source>
        <dbReference type="EMBL" id="CAJ2503078.1"/>
    </source>
</evidence>
<dbReference type="PANTHER" id="PTHR24148:SF64">
    <property type="entry name" value="HETEROKARYON INCOMPATIBILITY DOMAIN-CONTAINING PROTEIN"/>
    <property type="match status" value="1"/>
</dbReference>
<dbReference type="InterPro" id="IPR052895">
    <property type="entry name" value="HetReg/Transcr_Mod"/>
</dbReference>
<reference evidence="1" key="1">
    <citation type="submission" date="2023-10" db="EMBL/GenBank/DDBJ databases">
        <authorList>
            <person name="Hackl T."/>
        </authorList>
    </citation>
    <scope>NUCLEOTIDE SEQUENCE</scope>
</reference>
<name>A0AAI8VDV4_9PEZI</name>